<evidence type="ECO:0000256" key="2">
    <source>
        <dbReference type="SAM" id="SignalP"/>
    </source>
</evidence>
<comment type="caution">
    <text evidence="4">The sequence shown here is derived from an EMBL/GenBank/DDBJ whole genome shotgun (WGS) entry which is preliminary data.</text>
</comment>
<dbReference type="Pfam" id="PF04536">
    <property type="entry name" value="TPM_phosphatase"/>
    <property type="match status" value="1"/>
</dbReference>
<dbReference type="Proteomes" id="UP000441455">
    <property type="component" value="Unassembled WGS sequence"/>
</dbReference>
<evidence type="ECO:0000313" key="4">
    <source>
        <dbReference type="EMBL" id="MSS81342.1"/>
    </source>
</evidence>
<dbReference type="PANTHER" id="PTHR30373">
    <property type="entry name" value="UPF0603 PROTEIN YGCG"/>
    <property type="match status" value="1"/>
</dbReference>
<keyword evidence="1" id="KW-0472">Membrane</keyword>
<gene>
    <name evidence="4" type="ORF">FX155_01725</name>
</gene>
<reference evidence="4 5" key="1">
    <citation type="submission" date="2019-08" db="EMBL/GenBank/DDBJ databases">
        <title>In-depth cultivation of the pig gut microbiome towards novel bacterial diversity and tailored functional studies.</title>
        <authorList>
            <person name="Wylensek D."/>
            <person name="Hitch T.C.A."/>
            <person name="Clavel T."/>
        </authorList>
    </citation>
    <scope>NUCLEOTIDE SEQUENCE [LARGE SCALE GENOMIC DNA]</scope>
    <source>
        <strain evidence="4 5">WCA-389-WT-5B</strain>
    </source>
</reference>
<keyword evidence="2" id="KW-0732">Signal</keyword>
<dbReference type="Gene3D" id="3.10.310.50">
    <property type="match status" value="1"/>
</dbReference>
<dbReference type="OrthoDB" id="9810918at2"/>
<dbReference type="EMBL" id="VULN01000002">
    <property type="protein sequence ID" value="MSS81342.1"/>
    <property type="molecule type" value="Genomic_DNA"/>
</dbReference>
<keyword evidence="1" id="KW-0812">Transmembrane</keyword>
<sequence length="260" mass="27623">MKQLLLLLVLVCQMVFAPLQAGAAAQVPPRPTSSIYVQDQAGVLSRSTRDTIRAYSTALAQKTKAQIVVLTVPSLRGQSLEDYSLTVLRQWGIGDKEKNNGVLLLVAVQDRKSRIEVGYGLEGALPDGLTGRIQDQAMLPYFRQGDYDRGILNAYSAILQTVLKEYNLTPQDLQVEKTLPAKQGDSVTVSPLMAGAGLLGILILFLLDRVLLGGALFRFLFYLFFFRGGGRGGGGFGGGGFGGGSYGGGSGGGGGSSRSW</sequence>
<evidence type="ECO:0000256" key="1">
    <source>
        <dbReference type="SAM" id="Phobius"/>
    </source>
</evidence>
<name>A0A6N7VYR1_ACIFE</name>
<accession>A0A6N7VYR1</accession>
<protein>
    <submittedName>
        <fullName evidence="4">TPM domain-containing protein</fullName>
    </submittedName>
</protein>
<feature type="domain" description="TPM" evidence="3">
    <location>
        <begin position="37"/>
        <end position="159"/>
    </location>
</feature>
<dbReference type="RefSeq" id="WP_154487593.1">
    <property type="nucleotide sequence ID" value="NZ_VULN01000002.1"/>
</dbReference>
<feature type="signal peptide" evidence="2">
    <location>
        <begin position="1"/>
        <end position="23"/>
    </location>
</feature>
<keyword evidence="1" id="KW-1133">Transmembrane helix</keyword>
<feature type="transmembrane region" description="Helical" evidence="1">
    <location>
        <begin position="192"/>
        <end position="221"/>
    </location>
</feature>
<evidence type="ECO:0000259" key="3">
    <source>
        <dbReference type="Pfam" id="PF04536"/>
    </source>
</evidence>
<dbReference type="InterPro" id="IPR007621">
    <property type="entry name" value="TPM_dom"/>
</dbReference>
<organism evidence="4 5">
    <name type="scientific">Acidaminococcus fermentans</name>
    <dbReference type="NCBI Taxonomy" id="905"/>
    <lineage>
        <taxon>Bacteria</taxon>
        <taxon>Bacillati</taxon>
        <taxon>Bacillota</taxon>
        <taxon>Negativicutes</taxon>
        <taxon>Acidaminococcales</taxon>
        <taxon>Acidaminococcaceae</taxon>
        <taxon>Acidaminococcus</taxon>
    </lineage>
</organism>
<dbReference type="PANTHER" id="PTHR30373:SF2">
    <property type="entry name" value="UPF0603 PROTEIN YGCG"/>
    <property type="match status" value="1"/>
</dbReference>
<dbReference type="AlphaFoldDB" id="A0A6N7VYR1"/>
<evidence type="ECO:0000313" key="5">
    <source>
        <dbReference type="Proteomes" id="UP000441455"/>
    </source>
</evidence>
<proteinExistence type="predicted"/>
<feature type="chain" id="PRO_5026653677" evidence="2">
    <location>
        <begin position="24"/>
        <end position="260"/>
    </location>
</feature>